<dbReference type="EMBL" id="JAFIQS010000030">
    <property type="protein sequence ID" value="KAG5161663.1"/>
    <property type="molecule type" value="Genomic_DNA"/>
</dbReference>
<comment type="caution">
    <text evidence="3">The sequence shown here is derived from an EMBL/GenBank/DDBJ whole genome shotgun (WGS) entry which is preliminary data.</text>
</comment>
<protein>
    <submittedName>
        <fullName evidence="3">Uncharacterized protein</fullName>
    </submittedName>
</protein>
<evidence type="ECO:0000313" key="2">
    <source>
        <dbReference type="EMBL" id="KAG5161663.1"/>
    </source>
</evidence>
<evidence type="ECO:0000313" key="3">
    <source>
        <dbReference type="EMBL" id="KAG5161776.1"/>
    </source>
</evidence>
<gene>
    <name evidence="3" type="ORF">JR316_013316</name>
    <name evidence="2" type="ORF">JR316_013453</name>
</gene>
<name>A0A8H7XKQ6_PSICU</name>
<feature type="compositionally biased region" description="Acidic residues" evidence="1">
    <location>
        <begin position="39"/>
        <end position="51"/>
    </location>
</feature>
<evidence type="ECO:0000256" key="1">
    <source>
        <dbReference type="SAM" id="MobiDB-lite"/>
    </source>
</evidence>
<proteinExistence type="predicted"/>
<dbReference type="EMBL" id="JAFIQS010000025">
    <property type="protein sequence ID" value="KAG5161776.1"/>
    <property type="molecule type" value="Genomic_DNA"/>
</dbReference>
<dbReference type="AlphaFoldDB" id="A0A8H7XKQ6"/>
<feature type="region of interest" description="Disordered" evidence="1">
    <location>
        <begin position="1"/>
        <end position="150"/>
    </location>
</feature>
<accession>A0A8H7XKQ6</accession>
<reference evidence="3" key="1">
    <citation type="submission" date="2021-02" db="EMBL/GenBank/DDBJ databases">
        <title>Psilocybe cubensis genome.</title>
        <authorList>
            <person name="Mckernan K.J."/>
            <person name="Crawford S."/>
            <person name="Trippe A."/>
            <person name="Kane L.T."/>
            <person name="Mclaughlin S."/>
        </authorList>
    </citation>
    <scope>NUCLEOTIDE SEQUENCE [LARGE SCALE GENOMIC DNA]</scope>
    <source>
        <strain evidence="3">MGC-MH-2018</strain>
    </source>
</reference>
<sequence>MPTQSNPDSSDHKHSTPTIYAIDPNNFPEISPPSATNTSDEESSGSDESSDDGSGSNDSPDDGSGDNKSSGTGSGDDESSNNGSESADEQTIPLNDKGKGKQKVNLAVNDNSFVPPPDFDSNSERDSSSPIEEVQTHLAVNDSSFVPPPPPLDVIDLDSSSEDAQSVVAMQTSRSSAQFLAPKPSATISSAITAASSSTELQINEPTAEETPTVPTITPIISYTSVVDSIILESRPMVSTERKGGRYSPPPEACHLLLRNPYFRTYGRPDPMGSYPSGSPPTAKEIEYDEVKERTSYFNPPFLFNYTEQQLRQSHDKIKHTRLGDNSYLNKATTLKNLTLNQLQTQILYSNALSEIDDGIAIVENDLETLIKYSPA</sequence>
<organism evidence="3">
    <name type="scientific">Psilocybe cubensis</name>
    <name type="common">Psychedelic mushroom</name>
    <name type="synonym">Stropharia cubensis</name>
    <dbReference type="NCBI Taxonomy" id="181762"/>
    <lineage>
        <taxon>Eukaryota</taxon>
        <taxon>Fungi</taxon>
        <taxon>Dikarya</taxon>
        <taxon>Basidiomycota</taxon>
        <taxon>Agaricomycotina</taxon>
        <taxon>Agaricomycetes</taxon>
        <taxon>Agaricomycetidae</taxon>
        <taxon>Agaricales</taxon>
        <taxon>Agaricineae</taxon>
        <taxon>Strophariaceae</taxon>
        <taxon>Psilocybe</taxon>
    </lineage>
</organism>